<dbReference type="InterPro" id="IPR011739">
    <property type="entry name" value="GTA_rcc01693"/>
</dbReference>
<gene>
    <name evidence="1" type="ORF">GGQ79_001498</name>
</gene>
<evidence type="ECO:0000313" key="1">
    <source>
        <dbReference type="EMBL" id="MBB4093013.1"/>
    </source>
</evidence>
<name>A0AB34YP11_9HYPH</name>
<dbReference type="EMBL" id="JACIEX010000002">
    <property type="protein sequence ID" value="MBB4093013.1"/>
    <property type="molecule type" value="Genomic_DNA"/>
</dbReference>
<dbReference type="Proteomes" id="UP000553980">
    <property type="component" value="Unassembled WGS sequence"/>
</dbReference>
<sequence length="52" mass="5777">MRAGFGLLRLSPQAFWSMTPRELNAALGPAAPVFDAPSRQSLETLMRTFPDR</sequence>
<dbReference type="NCBIfam" id="TIGR02216">
    <property type="entry name" value="phage_TIGR02216"/>
    <property type="match status" value="1"/>
</dbReference>
<protein>
    <submittedName>
        <fullName evidence="1">Phage protein (TIGR02216 family)</fullName>
    </submittedName>
</protein>
<reference evidence="1 2" key="1">
    <citation type="submission" date="2020-08" db="EMBL/GenBank/DDBJ databases">
        <title>Genomic Encyclopedia of Type Strains, Phase IV (KMG-IV): sequencing the most valuable type-strain genomes for metagenomic binning, comparative biology and taxonomic classification.</title>
        <authorList>
            <person name="Goeker M."/>
        </authorList>
    </citation>
    <scope>NUCLEOTIDE SEQUENCE [LARGE SCALE GENOMIC DNA]</scope>
    <source>
        <strain evidence="1 2">DSM 23868</strain>
    </source>
</reference>
<dbReference type="Pfam" id="PF09550">
    <property type="entry name" value="Phage_TAC_6"/>
    <property type="match status" value="1"/>
</dbReference>
<accession>A0AB34YP11</accession>
<comment type="caution">
    <text evidence="1">The sequence shown here is derived from an EMBL/GenBank/DDBJ whole genome shotgun (WGS) entry which is preliminary data.</text>
</comment>
<dbReference type="InterPro" id="IPR019056">
    <property type="entry name" value="Phage_TAC_6"/>
</dbReference>
<keyword evidence="2" id="KW-1185">Reference proteome</keyword>
<proteinExistence type="predicted"/>
<dbReference type="AlphaFoldDB" id="A0AB34YP11"/>
<organism evidence="1 2">
    <name type="scientific">Brucella pecoris</name>
    <dbReference type="NCBI Taxonomy" id="867683"/>
    <lineage>
        <taxon>Bacteria</taxon>
        <taxon>Pseudomonadati</taxon>
        <taxon>Pseudomonadota</taxon>
        <taxon>Alphaproteobacteria</taxon>
        <taxon>Hyphomicrobiales</taxon>
        <taxon>Brucellaceae</taxon>
        <taxon>Brucella/Ochrobactrum group</taxon>
        <taxon>Brucella</taxon>
    </lineage>
</organism>
<evidence type="ECO:0000313" key="2">
    <source>
        <dbReference type="Proteomes" id="UP000553980"/>
    </source>
</evidence>